<gene>
    <name evidence="2" type="ORF">H5410_045755</name>
</gene>
<comment type="caution">
    <text evidence="2">The sequence shown here is derived from an EMBL/GenBank/DDBJ whole genome shotgun (WGS) entry which is preliminary data.</text>
</comment>
<dbReference type="Proteomes" id="UP000824120">
    <property type="component" value="Chromosome 9"/>
</dbReference>
<dbReference type="AlphaFoldDB" id="A0A9J5XAD8"/>
<reference evidence="2 3" key="1">
    <citation type="submission" date="2020-09" db="EMBL/GenBank/DDBJ databases">
        <title>De no assembly of potato wild relative species, Solanum commersonii.</title>
        <authorList>
            <person name="Cho K."/>
        </authorList>
    </citation>
    <scope>NUCLEOTIDE SEQUENCE [LARGE SCALE GENOMIC DNA]</scope>
    <source>
        <strain evidence="2">LZ3.2</strain>
        <tissue evidence="2">Leaf</tissue>
    </source>
</reference>
<evidence type="ECO:0000256" key="1">
    <source>
        <dbReference type="SAM" id="SignalP"/>
    </source>
</evidence>
<evidence type="ECO:0000313" key="3">
    <source>
        <dbReference type="Proteomes" id="UP000824120"/>
    </source>
</evidence>
<feature type="chain" id="PRO_5039952434" evidence="1">
    <location>
        <begin position="26"/>
        <end position="87"/>
    </location>
</feature>
<name>A0A9J5XAD8_SOLCO</name>
<organism evidence="2 3">
    <name type="scientific">Solanum commersonii</name>
    <name type="common">Commerson's wild potato</name>
    <name type="synonym">Commerson's nightshade</name>
    <dbReference type="NCBI Taxonomy" id="4109"/>
    <lineage>
        <taxon>Eukaryota</taxon>
        <taxon>Viridiplantae</taxon>
        <taxon>Streptophyta</taxon>
        <taxon>Embryophyta</taxon>
        <taxon>Tracheophyta</taxon>
        <taxon>Spermatophyta</taxon>
        <taxon>Magnoliopsida</taxon>
        <taxon>eudicotyledons</taxon>
        <taxon>Gunneridae</taxon>
        <taxon>Pentapetalae</taxon>
        <taxon>asterids</taxon>
        <taxon>lamiids</taxon>
        <taxon>Solanales</taxon>
        <taxon>Solanaceae</taxon>
        <taxon>Solanoideae</taxon>
        <taxon>Solaneae</taxon>
        <taxon>Solanum</taxon>
    </lineage>
</organism>
<sequence length="87" mass="10199">MVNGFSPFWVLMGAFMFLRLDPKRSKPINQSQFPSNSMQDSTFTIPNFPEELTTEILKRSLLQFSSRRINMMTMEKKDLWNVCEGDD</sequence>
<evidence type="ECO:0000313" key="2">
    <source>
        <dbReference type="EMBL" id="KAG5585321.1"/>
    </source>
</evidence>
<proteinExistence type="predicted"/>
<protein>
    <submittedName>
        <fullName evidence="2">Uncharacterized protein</fullName>
    </submittedName>
</protein>
<feature type="signal peptide" evidence="1">
    <location>
        <begin position="1"/>
        <end position="25"/>
    </location>
</feature>
<keyword evidence="1" id="KW-0732">Signal</keyword>
<accession>A0A9J5XAD8</accession>
<keyword evidence="3" id="KW-1185">Reference proteome</keyword>
<dbReference type="EMBL" id="JACXVP010000009">
    <property type="protein sequence ID" value="KAG5585321.1"/>
    <property type="molecule type" value="Genomic_DNA"/>
</dbReference>